<keyword evidence="4" id="KW-1133">Transmembrane helix</keyword>
<dbReference type="Pfam" id="PF01630">
    <property type="entry name" value="Glyco_hydro_56"/>
    <property type="match status" value="1"/>
</dbReference>
<dbReference type="EC" id="3.2.1.35" evidence="3"/>
<reference evidence="6" key="1">
    <citation type="submission" date="2017-02" db="UniProtKB">
        <authorList>
            <consortium name="WormBaseParasite"/>
        </authorList>
    </citation>
    <scope>IDENTIFICATION</scope>
</reference>
<dbReference type="Proteomes" id="UP000046392">
    <property type="component" value="Unplaced"/>
</dbReference>
<comment type="similarity">
    <text evidence="1 3">Belongs to the glycosyl hydrolase 56 family.</text>
</comment>
<evidence type="ECO:0000256" key="3">
    <source>
        <dbReference type="RuleBase" id="RU610713"/>
    </source>
</evidence>
<dbReference type="GO" id="GO:0004415">
    <property type="term" value="F:hyalurononglucosaminidase activity"/>
    <property type="evidence" value="ECO:0007669"/>
    <property type="project" value="UniProtKB-UniRule"/>
</dbReference>
<dbReference type="PANTHER" id="PTHR11769">
    <property type="entry name" value="HYALURONIDASE"/>
    <property type="match status" value="1"/>
</dbReference>
<dbReference type="GO" id="GO:0030214">
    <property type="term" value="P:hyaluronan catabolic process"/>
    <property type="evidence" value="ECO:0007669"/>
    <property type="project" value="TreeGrafter"/>
</dbReference>
<keyword evidence="2" id="KW-1015">Disulfide bond</keyword>
<dbReference type="WBParaSite" id="SPAL_0001331800.1">
    <property type="protein sequence ID" value="SPAL_0001331800.1"/>
    <property type="gene ID" value="SPAL_0001331800"/>
</dbReference>
<keyword evidence="3" id="KW-0326">Glycosidase</keyword>
<dbReference type="Gene3D" id="3.20.20.70">
    <property type="entry name" value="Aldolase class I"/>
    <property type="match status" value="1"/>
</dbReference>
<dbReference type="InterPro" id="IPR018155">
    <property type="entry name" value="Hyaluronidase"/>
</dbReference>
<evidence type="ECO:0000313" key="5">
    <source>
        <dbReference type="Proteomes" id="UP000046392"/>
    </source>
</evidence>
<dbReference type="PRINTS" id="PR00846">
    <property type="entry name" value="GLHYDRLASE56"/>
</dbReference>
<proteinExistence type="inferred from homology"/>
<comment type="catalytic activity">
    <reaction evidence="3">
        <text>Random hydrolysis of (1-&gt;4)-linkages between N-acetyl-beta-D-glucosamine and D-glucuronate residues in hyaluronate.</text>
        <dbReference type="EC" id="3.2.1.35"/>
    </reaction>
</comment>
<keyword evidence="4" id="KW-0812">Transmembrane</keyword>
<accession>A0A0N5C5U2</accession>
<keyword evidence="5" id="KW-1185">Reference proteome</keyword>
<name>A0A0N5C5U2_STREA</name>
<dbReference type="SUPFAM" id="SSF51445">
    <property type="entry name" value="(Trans)glycosidases"/>
    <property type="match status" value="1"/>
</dbReference>
<dbReference type="STRING" id="174720.A0A0N5C5U2"/>
<protein>
    <recommendedName>
        <fullName evidence="3">Hyaluronidase</fullName>
        <ecNumber evidence="3">3.2.1.35</ecNumber>
    </recommendedName>
</protein>
<dbReference type="AlphaFoldDB" id="A0A0N5C5U2"/>
<feature type="transmembrane region" description="Helical" evidence="4">
    <location>
        <begin position="12"/>
        <end position="30"/>
    </location>
</feature>
<dbReference type="PANTHER" id="PTHR11769:SF35">
    <property type="entry name" value="HYALURONIDASE"/>
    <property type="match status" value="1"/>
</dbReference>
<dbReference type="InterPro" id="IPR013785">
    <property type="entry name" value="Aldolase_TIM"/>
</dbReference>
<evidence type="ECO:0000256" key="4">
    <source>
        <dbReference type="SAM" id="Phobius"/>
    </source>
</evidence>
<evidence type="ECO:0000313" key="6">
    <source>
        <dbReference type="WBParaSite" id="SPAL_0001331800.1"/>
    </source>
</evidence>
<organism evidence="5 6">
    <name type="scientific">Strongyloides papillosus</name>
    <name type="common">Intestinal threadworm</name>
    <dbReference type="NCBI Taxonomy" id="174720"/>
    <lineage>
        <taxon>Eukaryota</taxon>
        <taxon>Metazoa</taxon>
        <taxon>Ecdysozoa</taxon>
        <taxon>Nematoda</taxon>
        <taxon>Chromadorea</taxon>
        <taxon>Rhabditida</taxon>
        <taxon>Tylenchina</taxon>
        <taxon>Panagrolaimomorpha</taxon>
        <taxon>Strongyloidoidea</taxon>
        <taxon>Strongyloididae</taxon>
        <taxon>Strongyloides</taxon>
    </lineage>
</organism>
<sequence length="430" mass="50199">MLYEKSTNYNKFFFLISSLIFYSFAFEILWNAQSEPCQNDTKTRINFTNYIIKTNKNYTFRGDKIVLLYEGNIGLYPHLKNHTNGTIEYINKGLPQLVNMTEHLKKLEENINNIIKDVNFSGLVIIDIEEWRPTYDSNWSSKRIYRNQSIELVLNTTNITDTKEAEKIAIEQFDKAAINFFNKTLHKCKELRKNAKWGFYGFPTCNENAENRNWSFCFPNISDKTIPIFKYVDAMYPAPYIVQGQNYSIKNLFVQAVLNETQRIVDKIYKEENKNKSIYVYQKIEVDPFTEILKDIEFYDPYYLCIGYKNLVSYNVDGIIVWTTSKNMSDRCLYIKNYTESVFGPYIKNLKKNFLISSQTTIFPTTISQTTLSSRQTGSLTTNTFSLNDCNQLLTEENIKKWCETNFYGPNCKQSKLNSSGLLTTTPSPS</sequence>
<evidence type="ECO:0000256" key="1">
    <source>
        <dbReference type="ARBA" id="ARBA00008871"/>
    </source>
</evidence>
<dbReference type="GO" id="GO:0005975">
    <property type="term" value="P:carbohydrate metabolic process"/>
    <property type="evidence" value="ECO:0007669"/>
    <property type="project" value="InterPro"/>
</dbReference>
<keyword evidence="4" id="KW-0472">Membrane</keyword>
<evidence type="ECO:0000256" key="2">
    <source>
        <dbReference type="ARBA" id="ARBA00023157"/>
    </source>
</evidence>
<dbReference type="InterPro" id="IPR017853">
    <property type="entry name" value="GH"/>
</dbReference>
<keyword evidence="3" id="KW-0378">Hydrolase</keyword>